<sequence length="105" mass="12412">MQKAHFTFYNGIQYRILVTTLAYRLNCEYSEASDRHSRGLIGILMRVFETENVFKKNHARDPRTTYAKADCRLLEHPSPAELIKLNRFPIPIRSWTLFIKKKVLN</sequence>
<proteinExistence type="predicted"/>
<protein>
    <submittedName>
        <fullName evidence="1">Uncharacterized protein</fullName>
    </submittedName>
</protein>
<reference evidence="1" key="1">
    <citation type="submission" date="2021-05" db="EMBL/GenBank/DDBJ databases">
        <authorList>
            <person name="Alioto T."/>
            <person name="Alioto T."/>
            <person name="Gomez Garrido J."/>
        </authorList>
    </citation>
    <scope>NUCLEOTIDE SEQUENCE</scope>
</reference>
<name>A0A8D8ZDG8_9HEMI</name>
<dbReference type="EMBL" id="HBUF01479701">
    <property type="protein sequence ID" value="CAG6744940.1"/>
    <property type="molecule type" value="Transcribed_RNA"/>
</dbReference>
<evidence type="ECO:0000313" key="1">
    <source>
        <dbReference type="EMBL" id="CAG6744940.1"/>
    </source>
</evidence>
<accession>A0A8D8ZDG8</accession>
<organism evidence="1">
    <name type="scientific">Cacopsylla melanoneura</name>
    <dbReference type="NCBI Taxonomy" id="428564"/>
    <lineage>
        <taxon>Eukaryota</taxon>
        <taxon>Metazoa</taxon>
        <taxon>Ecdysozoa</taxon>
        <taxon>Arthropoda</taxon>
        <taxon>Hexapoda</taxon>
        <taxon>Insecta</taxon>
        <taxon>Pterygota</taxon>
        <taxon>Neoptera</taxon>
        <taxon>Paraneoptera</taxon>
        <taxon>Hemiptera</taxon>
        <taxon>Sternorrhyncha</taxon>
        <taxon>Psylloidea</taxon>
        <taxon>Psyllidae</taxon>
        <taxon>Psyllinae</taxon>
        <taxon>Cacopsylla</taxon>
    </lineage>
</organism>
<dbReference type="AlphaFoldDB" id="A0A8D8ZDG8"/>